<dbReference type="SMART" id="SM00530">
    <property type="entry name" value="HTH_XRE"/>
    <property type="match status" value="1"/>
</dbReference>
<comment type="caution">
    <text evidence="2">The sequence shown here is derived from an EMBL/GenBank/DDBJ whole genome shotgun (WGS) entry which is preliminary data.</text>
</comment>
<dbReference type="InterPro" id="IPR001387">
    <property type="entry name" value="Cro/C1-type_HTH"/>
</dbReference>
<feature type="domain" description="HTH cro/C1-type" evidence="1">
    <location>
        <begin position="46"/>
        <end position="101"/>
    </location>
</feature>
<dbReference type="InterPro" id="IPR010982">
    <property type="entry name" value="Lambda_DNA-bd_dom_sf"/>
</dbReference>
<name>A0A3N0IB01_9ACTN</name>
<dbReference type="GO" id="GO:0003677">
    <property type="term" value="F:DNA binding"/>
    <property type="evidence" value="ECO:0007669"/>
    <property type="project" value="InterPro"/>
</dbReference>
<proteinExistence type="predicted"/>
<dbReference type="AlphaFoldDB" id="A0A3N0IB01"/>
<dbReference type="GeneID" id="98663116"/>
<evidence type="ECO:0000313" key="3">
    <source>
        <dbReference type="Proteomes" id="UP000271472"/>
    </source>
</evidence>
<protein>
    <recommendedName>
        <fullName evidence="1">HTH cro/C1-type domain-containing protein</fullName>
    </recommendedName>
</protein>
<gene>
    <name evidence="2" type="ORF">DMP05_06670</name>
</gene>
<dbReference type="Proteomes" id="UP000271472">
    <property type="component" value="Unassembled WGS sequence"/>
</dbReference>
<dbReference type="Pfam" id="PF13443">
    <property type="entry name" value="HTH_26"/>
    <property type="match status" value="1"/>
</dbReference>
<reference evidence="3" key="1">
    <citation type="submission" date="2018-05" db="EMBL/GenBank/DDBJ databases">
        <title>Genome Sequencing of selected type strains of the family Eggerthellaceae.</title>
        <authorList>
            <person name="Danylec N."/>
            <person name="Stoll D.A."/>
            <person name="Doetsch A."/>
            <person name="Huch M."/>
        </authorList>
    </citation>
    <scope>NUCLEOTIDE SEQUENCE [LARGE SCALE GENOMIC DNA]</scope>
    <source>
        <strain evidence="3">DSM 22006</strain>
    </source>
</reference>
<dbReference type="EMBL" id="QIBZ01000011">
    <property type="protein sequence ID" value="RNM34194.1"/>
    <property type="molecule type" value="Genomic_DNA"/>
</dbReference>
<evidence type="ECO:0000313" key="2">
    <source>
        <dbReference type="EMBL" id="RNM34194.1"/>
    </source>
</evidence>
<dbReference type="SUPFAM" id="SSF47413">
    <property type="entry name" value="lambda repressor-like DNA-binding domains"/>
    <property type="match status" value="1"/>
</dbReference>
<evidence type="ECO:0000259" key="1">
    <source>
        <dbReference type="PROSITE" id="PS50943"/>
    </source>
</evidence>
<dbReference type="RefSeq" id="WP_123219710.1">
    <property type="nucleotide sequence ID" value="NZ_JACHYQ010000003.1"/>
</dbReference>
<sequence length="109" mass="11937">MGLVLKTLAKKTTSNESECVLGAFDVSAWYFPFVNGMETERCRMSLKKRRAYALMTQEQLAEAAGISSRTVKKMEAKGVGGSPARQVAKVARCLGCTVEDLIGEEDEKK</sequence>
<keyword evidence="3" id="KW-1185">Reference proteome</keyword>
<dbReference type="Gene3D" id="1.10.260.40">
    <property type="entry name" value="lambda repressor-like DNA-binding domains"/>
    <property type="match status" value="1"/>
</dbReference>
<dbReference type="PROSITE" id="PS50943">
    <property type="entry name" value="HTH_CROC1"/>
    <property type="match status" value="1"/>
</dbReference>
<dbReference type="CDD" id="cd00093">
    <property type="entry name" value="HTH_XRE"/>
    <property type="match status" value="1"/>
</dbReference>
<accession>A0A3N0IB01</accession>
<organism evidence="2 3">
    <name type="scientific">Slackia isoflavoniconvertens</name>
    <dbReference type="NCBI Taxonomy" id="572010"/>
    <lineage>
        <taxon>Bacteria</taxon>
        <taxon>Bacillati</taxon>
        <taxon>Actinomycetota</taxon>
        <taxon>Coriobacteriia</taxon>
        <taxon>Eggerthellales</taxon>
        <taxon>Eggerthellaceae</taxon>
        <taxon>Slackia</taxon>
    </lineage>
</organism>